<dbReference type="Gene3D" id="3.40.50.300">
    <property type="entry name" value="P-loop containing nucleotide triphosphate hydrolases"/>
    <property type="match status" value="2"/>
</dbReference>
<evidence type="ECO:0000259" key="2">
    <source>
        <dbReference type="SMART" id="SM00382"/>
    </source>
</evidence>
<dbReference type="Proteomes" id="UP000193925">
    <property type="component" value="Chromosome AFERRI"/>
</dbReference>
<dbReference type="SUPFAM" id="SSF55464">
    <property type="entry name" value="Origin of replication-binding domain, RBD-like"/>
    <property type="match status" value="1"/>
</dbReference>
<feature type="compositionally biased region" description="Basic and acidic residues" evidence="1">
    <location>
        <begin position="526"/>
        <end position="544"/>
    </location>
</feature>
<dbReference type="RefSeq" id="WP_051984781.1">
    <property type="nucleotide sequence ID" value="NZ_CCCS020000034.1"/>
</dbReference>
<evidence type="ECO:0000256" key="1">
    <source>
        <dbReference type="SAM" id="MobiDB-lite"/>
    </source>
</evidence>
<feature type="compositionally biased region" description="Basic and acidic residues" evidence="1">
    <location>
        <begin position="497"/>
        <end position="519"/>
    </location>
</feature>
<feature type="domain" description="AAA+ ATPase" evidence="2">
    <location>
        <begin position="575"/>
        <end position="897"/>
    </location>
</feature>
<accession>A0A060UUG0</accession>
<dbReference type="EMBL" id="CCCS020000034">
    <property type="protein sequence ID" value="CDQ10214.1"/>
    <property type="molecule type" value="Genomic_DNA"/>
</dbReference>
<feature type="region of interest" description="Disordered" evidence="1">
    <location>
        <begin position="1"/>
        <end position="38"/>
    </location>
</feature>
<feature type="compositionally biased region" description="Basic and acidic residues" evidence="1">
    <location>
        <begin position="322"/>
        <end position="344"/>
    </location>
</feature>
<gene>
    <name evidence="4" type="ORF">AFERRI_10208</name>
    <name evidence="3" type="ORF">AFERRI_40166</name>
</gene>
<dbReference type="CDD" id="cd18809">
    <property type="entry name" value="SF1_C_RecD"/>
    <property type="match status" value="1"/>
</dbReference>
<dbReference type="EMBL" id="LT841305">
    <property type="protein sequence ID" value="SMH64175.1"/>
    <property type="molecule type" value="Genomic_DNA"/>
</dbReference>
<dbReference type="InterPro" id="IPR003593">
    <property type="entry name" value="AAA+_ATPase"/>
</dbReference>
<dbReference type="CDD" id="cd17933">
    <property type="entry name" value="DEXSc_RecD-like"/>
    <property type="match status" value="1"/>
</dbReference>
<protein>
    <submittedName>
        <fullName evidence="4">TraI protein</fullName>
    </submittedName>
</protein>
<feature type="region of interest" description="Disordered" evidence="1">
    <location>
        <begin position="1122"/>
        <end position="1170"/>
    </location>
</feature>
<feature type="region of interest" description="Disordered" evidence="1">
    <location>
        <begin position="462"/>
        <end position="544"/>
    </location>
</feature>
<dbReference type="InterPro" id="IPR027417">
    <property type="entry name" value="P-loop_NTPase"/>
</dbReference>
<dbReference type="Pfam" id="PF08751">
    <property type="entry name" value="TrwC"/>
    <property type="match status" value="1"/>
</dbReference>
<reference evidence="3" key="1">
    <citation type="submission" date="2014-03" db="EMBL/GenBank/DDBJ databases">
        <authorList>
            <person name="Genoscope - CEA"/>
        </authorList>
    </citation>
    <scope>NUCLEOTIDE SEQUENCE [LARGE SCALE GENOMIC DNA]</scope>
    <source>
        <strain evidence="3">CF27</strain>
    </source>
</reference>
<dbReference type="AlphaFoldDB" id="A0A060UUG0"/>
<feature type="compositionally biased region" description="Basic and acidic residues" evidence="1">
    <location>
        <begin position="1136"/>
        <end position="1170"/>
    </location>
</feature>
<reference evidence="3" key="2">
    <citation type="submission" date="2014-07" db="EMBL/GenBank/DDBJ databases">
        <title>Initial genome analysis of the psychrotolerant acidophile Acidithiobacillus ferrivorans CF27: insights into iron and sulfur oxidation pathways and into biofilm formation.</title>
        <authorList>
            <person name="Talla E."/>
            <person name="Hedrich S."/>
            <person name="Mangenot S."/>
            <person name="Ji B."/>
            <person name="Johnson D.B."/>
            <person name="Barbe V."/>
            <person name="Bonnefoy V."/>
        </authorList>
    </citation>
    <scope>NUCLEOTIDE SEQUENCE [LARGE SCALE GENOMIC DNA]</scope>
    <source>
        <strain evidence="3">CF27</strain>
    </source>
</reference>
<proteinExistence type="predicted"/>
<feature type="region of interest" description="Disordered" evidence="1">
    <location>
        <begin position="322"/>
        <end position="353"/>
    </location>
</feature>
<dbReference type="SUPFAM" id="SSF52540">
    <property type="entry name" value="P-loop containing nucleoside triphosphate hydrolases"/>
    <property type="match status" value="2"/>
</dbReference>
<dbReference type="Pfam" id="PF13604">
    <property type="entry name" value="AAA_30"/>
    <property type="match status" value="1"/>
</dbReference>
<keyword evidence="5" id="KW-1185">Reference proteome</keyword>
<evidence type="ECO:0000313" key="5">
    <source>
        <dbReference type="Proteomes" id="UP000193925"/>
    </source>
</evidence>
<name>A0A060UUG0_9PROT</name>
<dbReference type="SMART" id="SM00382">
    <property type="entry name" value="AAA"/>
    <property type="match status" value="1"/>
</dbReference>
<feature type="compositionally biased region" description="Basic and acidic residues" evidence="1">
    <location>
        <begin position="19"/>
        <end position="30"/>
    </location>
</feature>
<organism evidence="3">
    <name type="scientific">Acidithiobacillus ferrivorans</name>
    <dbReference type="NCBI Taxonomy" id="160808"/>
    <lineage>
        <taxon>Bacteria</taxon>
        <taxon>Pseudomonadati</taxon>
        <taxon>Pseudomonadota</taxon>
        <taxon>Acidithiobacillia</taxon>
        <taxon>Acidithiobacillales</taxon>
        <taxon>Acidithiobacillaceae</taxon>
        <taxon>Acidithiobacillus</taxon>
    </lineage>
</organism>
<evidence type="ECO:0000313" key="3">
    <source>
        <dbReference type="EMBL" id="CDQ10214.1"/>
    </source>
</evidence>
<reference evidence="4 5" key="3">
    <citation type="submission" date="2017-03" db="EMBL/GenBank/DDBJ databases">
        <authorList>
            <person name="Regsiter A."/>
            <person name="William W."/>
        </authorList>
    </citation>
    <scope>NUCLEOTIDE SEQUENCE [LARGE SCALE GENOMIC DNA]</scope>
    <source>
        <strain evidence="4">PRJEB5721</strain>
    </source>
</reference>
<feature type="compositionally biased region" description="Basic and acidic residues" evidence="1">
    <location>
        <begin position="470"/>
        <end position="484"/>
    </location>
</feature>
<dbReference type="InterPro" id="IPR014862">
    <property type="entry name" value="TrwC"/>
</dbReference>
<dbReference type="NCBIfam" id="NF041492">
    <property type="entry name" value="MobF"/>
    <property type="match status" value="1"/>
</dbReference>
<sequence length="1170" mass="128323">MSVKETHLSGSPASVTKYVSEEKELHKSRSGEQYTTGYYSESSKAPSVWMGKGAATQGLSGTVNSDDLEQLLSGVTMSGEDISRRGGHDKQRRMGSDFTFSAPKAASIIGIADERVKQWMMESVQETIDEFFSKEMVYARVGKGGAISEYTENVAVAAYLHEAARAADGAIDPQLHIHAVAPSMIQRADGKWVAARYDYGENNQKMFTLGDIQTAKLMGKMQAAGYDLEARLEKDDKGIEHLSFGAKGISREAEEQFSGRKKQINEYLRANGIDPKSATRKQKDAAALNTRAAKDKNVAAVDLKYEQRARAREAGVDLGEIRENADKRASTSIKEDKDKERGDTPPDDQQITGADVLKSALHHLGERNEIITRTAIIAEAVKIGAGHVDYKDILQAIDDREGGLVRVDDHHRDGTGKLEQNFTTKSAIYREAEILHRAKDGQGKADAIIDISEENLSVVPDVSFTEQELEDGKRDFRSRNDGNRADQVGSLEEAEPLTEHRLRNLSECRLDADKERENPDVLQSDARAHGSGSDDLRRPDDDPRVSRVISDFEKQKGFSLGDGQKAAVALALTTQDRHIGIVGAAGAGKTTSMELIVNQYRAAGYEIIGVAPSADAAHQLQSAGCDGYRTLASALLMKQQEKDGEKPPKRLYVMDESGMVSAKDMDAFLKKVDREGARSIMVGDPLQLSAVEAGSPFAQLLKTNAIQHANIDEIQRQKDPQLREIAQAFAGGDAARGVELAKPYMRQVQATDQDYAEAALKKDEAQATGAGSDAKATEKMMQFAEAHDYKGPDSFEDVRKFLDEKAYYVGLGAGAAEQNGPKAPAEVRKIALARAAADAYLALSPEERQQTLMLAATNDTRRLINEKVREGMKAEGILGADGMTISALDKLDITRERATRAVHYTAKNPDDTIIVQFNRELKDIDGNTVAEKDSQWRVTDNTGGKLALQAFTNPDINIQIDPSKARLNAYTERKMELAVGDQVAFRQNDKSREIINGTQGKVVGVDKEAGVVFIKTNHGMLAIDASKAESLDYSYARTVHSSQGATVDRTILVGEAARQAMAELAYVGCSREKIALTIITDDMDRLMKSWSKFAEKHFAMDAARAKSPESYAELSQVRAEADREAGKSGAFAQKCADVENQLHPEKQAEPTEKPDREQERIREPEMERER</sequence>
<evidence type="ECO:0000313" key="4">
    <source>
        <dbReference type="EMBL" id="SMH64175.1"/>
    </source>
</evidence>